<dbReference type="OrthoDB" id="241790at2"/>
<reference evidence="6 7" key="1">
    <citation type="journal article" date="2014" name="Int. J. Syst. Evol. Microbiol.">
        <title>Streptomyces hoynatensis sp. nov., isolated from deep marine sediment.</title>
        <authorList>
            <person name="Veyisoglu A."/>
            <person name="Sahin N."/>
        </authorList>
    </citation>
    <scope>NUCLEOTIDE SEQUENCE [LARGE SCALE GENOMIC DNA]</scope>
    <source>
        <strain evidence="6 7">KCTC 29097</strain>
    </source>
</reference>
<keyword evidence="7" id="KW-1185">Reference proteome</keyword>
<name>A0A3A9ZC98_9ACTN</name>
<feature type="region of interest" description="Disordered" evidence="4">
    <location>
        <begin position="333"/>
        <end position="394"/>
    </location>
</feature>
<dbReference type="InterPro" id="IPR050204">
    <property type="entry name" value="AraC_XylS_family_regulators"/>
</dbReference>
<keyword evidence="1" id="KW-0805">Transcription regulation</keyword>
<dbReference type="PANTHER" id="PTHR46796">
    <property type="entry name" value="HTH-TYPE TRANSCRIPTIONAL ACTIVATOR RHAS-RELATED"/>
    <property type="match status" value="1"/>
</dbReference>
<gene>
    <name evidence="6" type="ORF">D7294_04965</name>
</gene>
<organism evidence="6 7">
    <name type="scientific">Streptomyces hoynatensis</name>
    <dbReference type="NCBI Taxonomy" id="1141874"/>
    <lineage>
        <taxon>Bacteria</taxon>
        <taxon>Bacillati</taxon>
        <taxon>Actinomycetota</taxon>
        <taxon>Actinomycetes</taxon>
        <taxon>Kitasatosporales</taxon>
        <taxon>Streptomycetaceae</taxon>
        <taxon>Streptomyces</taxon>
    </lineage>
</organism>
<evidence type="ECO:0000259" key="5">
    <source>
        <dbReference type="PROSITE" id="PS01124"/>
    </source>
</evidence>
<dbReference type="SMART" id="SM00342">
    <property type="entry name" value="HTH_ARAC"/>
    <property type="match status" value="1"/>
</dbReference>
<dbReference type="PROSITE" id="PS00041">
    <property type="entry name" value="HTH_ARAC_FAMILY_1"/>
    <property type="match status" value="1"/>
</dbReference>
<dbReference type="EMBL" id="RBAL01000002">
    <property type="protein sequence ID" value="RKN45805.1"/>
    <property type="molecule type" value="Genomic_DNA"/>
</dbReference>
<feature type="domain" description="HTH araC/xylS-type" evidence="5">
    <location>
        <begin position="234"/>
        <end position="332"/>
    </location>
</feature>
<dbReference type="InterPro" id="IPR009057">
    <property type="entry name" value="Homeodomain-like_sf"/>
</dbReference>
<dbReference type="InterPro" id="IPR018062">
    <property type="entry name" value="HTH_AraC-typ_CS"/>
</dbReference>
<feature type="region of interest" description="Disordered" evidence="4">
    <location>
        <begin position="87"/>
        <end position="135"/>
    </location>
</feature>
<accession>A0A3A9ZC98</accession>
<dbReference type="GO" id="GO:0003700">
    <property type="term" value="F:DNA-binding transcription factor activity"/>
    <property type="evidence" value="ECO:0007669"/>
    <property type="project" value="InterPro"/>
</dbReference>
<dbReference type="SUPFAM" id="SSF46689">
    <property type="entry name" value="Homeodomain-like"/>
    <property type="match status" value="2"/>
</dbReference>
<dbReference type="Gene3D" id="1.10.10.60">
    <property type="entry name" value="Homeodomain-like"/>
    <property type="match status" value="2"/>
</dbReference>
<evidence type="ECO:0000256" key="1">
    <source>
        <dbReference type="ARBA" id="ARBA00023015"/>
    </source>
</evidence>
<evidence type="ECO:0000256" key="2">
    <source>
        <dbReference type="ARBA" id="ARBA00023125"/>
    </source>
</evidence>
<evidence type="ECO:0000256" key="4">
    <source>
        <dbReference type="SAM" id="MobiDB-lite"/>
    </source>
</evidence>
<dbReference type="PROSITE" id="PS01124">
    <property type="entry name" value="HTH_ARAC_FAMILY_2"/>
    <property type="match status" value="1"/>
</dbReference>
<dbReference type="InterPro" id="IPR018060">
    <property type="entry name" value="HTH_AraC"/>
</dbReference>
<dbReference type="Pfam" id="PF12833">
    <property type="entry name" value="HTH_18"/>
    <property type="match status" value="1"/>
</dbReference>
<dbReference type="Pfam" id="PF12852">
    <property type="entry name" value="Cupin_6"/>
    <property type="match status" value="1"/>
</dbReference>
<evidence type="ECO:0000256" key="3">
    <source>
        <dbReference type="ARBA" id="ARBA00023163"/>
    </source>
</evidence>
<sequence length="394" mass="40992">MDVLSSVLDAMRTGRSVSYRVEGHAPWGRAFPPQPGVALHVVVRGSCWLVPPGDAEPVALEVGDVALLPHGHAHGMADRPGRPLLPTGPGDPEDCARNGGSTIVADGEGIHEGTGFGGGGEGREPSGAGGGSAGREPSSVLLCGFYALDQQRRHPFLTGLPQVILLRGRLGRHPELRAAVDLLAGELTEPRLGGDALLGALFDAMLLYSLRAWYEESRCVGGGWGSVLADPAVGAALRAMHERPGRPWTVRELGEVAGLSRAAFARRFGSMVGQSPMAYLTWWRMSLAARLLLDTAEPLSVVAERVGYASEFAFAGAFRREFGIPPGRYRRAGAAAVPPPAGPRPAGAAPRASGAARAGTGPETPAVPWREGAPWRGGAPWGEAGPGGRPGPGR</sequence>
<feature type="compositionally biased region" description="Gly residues" evidence="4">
    <location>
        <begin position="384"/>
        <end position="394"/>
    </location>
</feature>
<feature type="compositionally biased region" description="Low complexity" evidence="4">
    <location>
        <begin position="371"/>
        <end position="383"/>
    </location>
</feature>
<feature type="compositionally biased region" description="Low complexity" evidence="4">
    <location>
        <begin position="344"/>
        <end position="362"/>
    </location>
</feature>
<dbReference type="PANTHER" id="PTHR46796:SF7">
    <property type="entry name" value="ARAC FAMILY TRANSCRIPTIONAL REGULATOR"/>
    <property type="match status" value="1"/>
</dbReference>
<proteinExistence type="predicted"/>
<dbReference type="GO" id="GO:0043565">
    <property type="term" value="F:sequence-specific DNA binding"/>
    <property type="evidence" value="ECO:0007669"/>
    <property type="project" value="InterPro"/>
</dbReference>
<dbReference type="Proteomes" id="UP000272474">
    <property type="component" value="Unassembled WGS sequence"/>
</dbReference>
<evidence type="ECO:0000313" key="6">
    <source>
        <dbReference type="EMBL" id="RKN45805.1"/>
    </source>
</evidence>
<comment type="caution">
    <text evidence="6">The sequence shown here is derived from an EMBL/GenBank/DDBJ whole genome shotgun (WGS) entry which is preliminary data.</text>
</comment>
<keyword evidence="3" id="KW-0804">Transcription</keyword>
<keyword evidence="2" id="KW-0238">DNA-binding</keyword>
<dbReference type="InterPro" id="IPR032783">
    <property type="entry name" value="AraC_lig"/>
</dbReference>
<dbReference type="AlphaFoldDB" id="A0A3A9ZC98"/>
<evidence type="ECO:0000313" key="7">
    <source>
        <dbReference type="Proteomes" id="UP000272474"/>
    </source>
</evidence>
<protein>
    <submittedName>
        <fullName evidence="6">AraC family transcriptional regulator</fullName>
    </submittedName>
</protein>